<dbReference type="Proteomes" id="UP001140091">
    <property type="component" value="Unassembled WGS sequence"/>
</dbReference>
<keyword evidence="1" id="KW-0472">Membrane</keyword>
<feature type="non-terminal residue" evidence="2">
    <location>
        <position position="206"/>
    </location>
</feature>
<evidence type="ECO:0000313" key="3">
    <source>
        <dbReference type="Proteomes" id="UP001140091"/>
    </source>
</evidence>
<feature type="transmembrane region" description="Helical" evidence="1">
    <location>
        <begin position="27"/>
        <end position="48"/>
    </location>
</feature>
<keyword evidence="3" id="KW-1185">Reference proteome</keyword>
<keyword evidence="1" id="KW-1133">Transmembrane helix</keyword>
<protein>
    <submittedName>
        <fullName evidence="2">Uncharacterized protein</fullName>
    </submittedName>
</protein>
<keyword evidence="1" id="KW-0812">Transmembrane</keyword>
<feature type="transmembrane region" description="Helical" evidence="1">
    <location>
        <begin position="68"/>
        <end position="90"/>
    </location>
</feature>
<proteinExistence type="predicted"/>
<dbReference type="EMBL" id="JANBPK010001489">
    <property type="protein sequence ID" value="KAJ2922463.1"/>
    <property type="molecule type" value="Genomic_DNA"/>
</dbReference>
<sequence>MSSIIAIPWIGDLLMLYRIHVLWNYRWWMVCLPCLLYLSNVAISIPFLVALSRPHDPEWSTRVKLFSISYSALAVSFNLLVTILISVRLLMLRRKIEQVLGKVQAMYYNCYATIFVECGAFLSLWITFYVIVLARGSWIQDAISLPTAYVSAITRILIIIRMAQNNAWSRDLIVASSNGVLDWQVSSAHNRIKNLPSKFRDDSESL</sequence>
<gene>
    <name evidence="2" type="ORF">H1R20_g14636</name>
</gene>
<organism evidence="2 3">
    <name type="scientific">Candolleomyces eurysporus</name>
    <dbReference type="NCBI Taxonomy" id="2828524"/>
    <lineage>
        <taxon>Eukaryota</taxon>
        <taxon>Fungi</taxon>
        <taxon>Dikarya</taxon>
        <taxon>Basidiomycota</taxon>
        <taxon>Agaricomycotina</taxon>
        <taxon>Agaricomycetes</taxon>
        <taxon>Agaricomycetidae</taxon>
        <taxon>Agaricales</taxon>
        <taxon>Agaricineae</taxon>
        <taxon>Psathyrellaceae</taxon>
        <taxon>Candolleomyces</taxon>
    </lineage>
</organism>
<reference evidence="2" key="1">
    <citation type="submission" date="2022-06" db="EMBL/GenBank/DDBJ databases">
        <title>Genome Sequence of Candolleomyces eurysporus.</title>
        <authorList>
            <person name="Buettner E."/>
        </authorList>
    </citation>
    <scope>NUCLEOTIDE SEQUENCE</scope>
    <source>
        <strain evidence="2">VTCC 930004</strain>
    </source>
</reference>
<evidence type="ECO:0000256" key="1">
    <source>
        <dbReference type="SAM" id="Phobius"/>
    </source>
</evidence>
<comment type="caution">
    <text evidence="2">The sequence shown here is derived from an EMBL/GenBank/DDBJ whole genome shotgun (WGS) entry which is preliminary data.</text>
</comment>
<dbReference type="OrthoDB" id="3351617at2759"/>
<accession>A0A9W8MAZ0</accession>
<dbReference type="AlphaFoldDB" id="A0A9W8MAZ0"/>
<feature type="transmembrane region" description="Helical" evidence="1">
    <location>
        <begin position="111"/>
        <end position="132"/>
    </location>
</feature>
<evidence type="ECO:0000313" key="2">
    <source>
        <dbReference type="EMBL" id="KAJ2922463.1"/>
    </source>
</evidence>
<feature type="transmembrane region" description="Helical" evidence="1">
    <location>
        <begin position="138"/>
        <end position="160"/>
    </location>
</feature>
<name>A0A9W8MAZ0_9AGAR</name>